<dbReference type="GO" id="GO:0009249">
    <property type="term" value="P:protein lipoylation"/>
    <property type="evidence" value="ECO:0007669"/>
    <property type="project" value="EnsemblFungi"/>
</dbReference>
<protein>
    <recommendedName>
        <fullName evidence="5">Glycine cleavage system H protein</fullName>
    </recommendedName>
</protein>
<evidence type="ECO:0000256" key="4">
    <source>
        <dbReference type="PIRSR" id="PIRSR617453-50"/>
    </source>
</evidence>
<dbReference type="Proteomes" id="UP000030752">
    <property type="component" value="Unassembled WGS sequence"/>
</dbReference>
<dbReference type="InterPro" id="IPR033753">
    <property type="entry name" value="GCV_H/Fam206"/>
</dbReference>
<accession>W2S8H6</accession>
<dbReference type="SUPFAM" id="SSF51230">
    <property type="entry name" value="Single hybrid motif"/>
    <property type="match status" value="1"/>
</dbReference>
<dbReference type="HOGENOM" id="CLU_097408_1_2_1"/>
<evidence type="ECO:0000313" key="8">
    <source>
        <dbReference type="Proteomes" id="UP000030752"/>
    </source>
</evidence>
<dbReference type="AlphaFoldDB" id="W2S8H6"/>
<dbReference type="Gene3D" id="2.40.50.100">
    <property type="match status" value="1"/>
</dbReference>
<dbReference type="GO" id="GO:0031405">
    <property type="term" value="F:lipoic acid binding"/>
    <property type="evidence" value="ECO:0007669"/>
    <property type="project" value="EnsemblFungi"/>
</dbReference>
<keyword evidence="8" id="KW-1185">Reference proteome</keyword>
<evidence type="ECO:0000256" key="1">
    <source>
        <dbReference type="ARBA" id="ARBA00009249"/>
    </source>
</evidence>
<evidence type="ECO:0000259" key="6">
    <source>
        <dbReference type="PROSITE" id="PS50968"/>
    </source>
</evidence>
<dbReference type="RefSeq" id="XP_008712742.1">
    <property type="nucleotide sequence ID" value="XM_008714520.1"/>
</dbReference>
<dbReference type="InterPro" id="IPR003016">
    <property type="entry name" value="2-oxoA_DH_lipoyl-BS"/>
</dbReference>
<dbReference type="EMBL" id="KB822713">
    <property type="protein sequence ID" value="ETN44972.1"/>
    <property type="molecule type" value="Genomic_DNA"/>
</dbReference>
<comment type="function">
    <text evidence="5">The H protein shuttles the methylamine group of glycine from the P protein to the T protein.</text>
</comment>
<evidence type="ECO:0000256" key="2">
    <source>
        <dbReference type="ARBA" id="ARBA00022823"/>
    </source>
</evidence>
<comment type="similarity">
    <text evidence="1 5">Belongs to the GcvH family.</text>
</comment>
<dbReference type="STRING" id="1220924.W2S8H6"/>
<dbReference type="OrthoDB" id="10264154at2759"/>
<organism evidence="7 8">
    <name type="scientific">Cyphellophora europaea (strain CBS 101466)</name>
    <name type="common">Phialophora europaea</name>
    <dbReference type="NCBI Taxonomy" id="1220924"/>
    <lineage>
        <taxon>Eukaryota</taxon>
        <taxon>Fungi</taxon>
        <taxon>Dikarya</taxon>
        <taxon>Ascomycota</taxon>
        <taxon>Pezizomycotina</taxon>
        <taxon>Eurotiomycetes</taxon>
        <taxon>Chaetothyriomycetidae</taxon>
        <taxon>Chaetothyriales</taxon>
        <taxon>Cyphellophoraceae</taxon>
        <taxon>Cyphellophora</taxon>
    </lineage>
</organism>
<dbReference type="FunCoup" id="W2S8H6">
    <property type="interactions" value="875"/>
</dbReference>
<dbReference type="InterPro" id="IPR002930">
    <property type="entry name" value="GCV_H"/>
</dbReference>
<dbReference type="InterPro" id="IPR017453">
    <property type="entry name" value="GCV_H_sub"/>
</dbReference>
<dbReference type="NCBIfam" id="NF002270">
    <property type="entry name" value="PRK01202.1"/>
    <property type="match status" value="1"/>
</dbReference>
<dbReference type="GO" id="GO:0005739">
    <property type="term" value="C:mitochondrion"/>
    <property type="evidence" value="ECO:0007669"/>
    <property type="project" value="UniProtKB-SubCell"/>
</dbReference>
<comment type="subunit">
    <text evidence="5">The glycine cleavage system is composed of four proteins: P, T, L and H.</text>
</comment>
<dbReference type="InterPro" id="IPR000089">
    <property type="entry name" value="Biotin_lipoyl"/>
</dbReference>
<dbReference type="GO" id="GO:0005960">
    <property type="term" value="C:glycine cleavage complex"/>
    <property type="evidence" value="ECO:0007669"/>
    <property type="project" value="UniProtKB-UniRule"/>
</dbReference>
<proteinExistence type="inferred from homology"/>
<evidence type="ECO:0000256" key="3">
    <source>
        <dbReference type="ARBA" id="ARBA00022946"/>
    </source>
</evidence>
<name>W2S8H6_CYPE1</name>
<dbReference type="PROSITE" id="PS50968">
    <property type="entry name" value="BIOTINYL_LIPOYL"/>
    <property type="match status" value="1"/>
</dbReference>
<feature type="domain" description="Lipoyl-binding" evidence="6">
    <location>
        <begin position="67"/>
        <end position="149"/>
    </location>
</feature>
<dbReference type="InParanoid" id="W2S8H6"/>
<gene>
    <name evidence="7" type="ORF">HMPREF1541_09848</name>
</gene>
<dbReference type="PANTHER" id="PTHR11715:SF3">
    <property type="entry name" value="GLYCINE CLEAVAGE SYSTEM H PROTEIN-RELATED"/>
    <property type="match status" value="1"/>
</dbReference>
<dbReference type="CDD" id="cd06848">
    <property type="entry name" value="GCS_H"/>
    <property type="match status" value="1"/>
</dbReference>
<dbReference type="eggNOG" id="KOG3373">
    <property type="taxonomic scope" value="Eukaryota"/>
</dbReference>
<keyword evidence="5" id="KW-0496">Mitochondrion</keyword>
<comment type="cofactor">
    <cofactor evidence="5">
        <name>(R)-lipoate</name>
        <dbReference type="ChEBI" id="CHEBI:83088"/>
    </cofactor>
    <text evidence="5">Binds 1 lipoyl cofactor covalently.</text>
</comment>
<dbReference type="GeneID" id="19977187"/>
<dbReference type="NCBIfam" id="TIGR00527">
    <property type="entry name" value="gcvH"/>
    <property type="match status" value="1"/>
</dbReference>
<dbReference type="HAMAP" id="MF_00272">
    <property type="entry name" value="GcvH"/>
    <property type="match status" value="1"/>
</dbReference>
<evidence type="ECO:0000313" key="7">
    <source>
        <dbReference type="EMBL" id="ETN44972.1"/>
    </source>
</evidence>
<dbReference type="PROSITE" id="PS00189">
    <property type="entry name" value="LIPOYL"/>
    <property type="match status" value="1"/>
</dbReference>
<dbReference type="VEuPathDB" id="FungiDB:HMPREF1541_09848"/>
<dbReference type="InterPro" id="IPR011053">
    <property type="entry name" value="Single_hybrid_motif"/>
</dbReference>
<feature type="modified residue" description="N6-lipoyllysine" evidence="4">
    <location>
        <position position="108"/>
    </location>
</feature>
<comment type="subcellular location">
    <subcellularLocation>
        <location evidence="5">Mitochondrion</location>
    </subcellularLocation>
</comment>
<dbReference type="Pfam" id="PF01597">
    <property type="entry name" value="GCV_H"/>
    <property type="match status" value="1"/>
</dbReference>
<reference evidence="7 8" key="1">
    <citation type="submission" date="2013-03" db="EMBL/GenBank/DDBJ databases">
        <title>The Genome Sequence of Phialophora europaea CBS 101466.</title>
        <authorList>
            <consortium name="The Broad Institute Genomics Platform"/>
            <person name="Cuomo C."/>
            <person name="de Hoog S."/>
            <person name="Gorbushina A."/>
            <person name="Walker B."/>
            <person name="Young S.K."/>
            <person name="Zeng Q."/>
            <person name="Gargeya S."/>
            <person name="Fitzgerald M."/>
            <person name="Haas B."/>
            <person name="Abouelleil A."/>
            <person name="Allen A.W."/>
            <person name="Alvarado L."/>
            <person name="Arachchi H.M."/>
            <person name="Berlin A.M."/>
            <person name="Chapman S.B."/>
            <person name="Gainer-Dewar J."/>
            <person name="Goldberg J."/>
            <person name="Griggs A."/>
            <person name="Gujja S."/>
            <person name="Hansen M."/>
            <person name="Howarth C."/>
            <person name="Imamovic A."/>
            <person name="Ireland A."/>
            <person name="Larimer J."/>
            <person name="McCowan C."/>
            <person name="Murphy C."/>
            <person name="Pearson M."/>
            <person name="Poon T.W."/>
            <person name="Priest M."/>
            <person name="Roberts A."/>
            <person name="Saif S."/>
            <person name="Shea T."/>
            <person name="Sisk P."/>
            <person name="Sykes S."/>
            <person name="Wortman J."/>
            <person name="Nusbaum C."/>
            <person name="Birren B."/>
        </authorList>
    </citation>
    <scope>NUCLEOTIDE SEQUENCE [LARGE SCALE GENOMIC DNA]</scope>
    <source>
        <strain evidence="7 8">CBS 101466</strain>
    </source>
</reference>
<keyword evidence="2 4" id="KW-0450">Lipoyl</keyword>
<dbReference type="GO" id="GO:0019464">
    <property type="term" value="P:glycine decarboxylation via glycine cleavage system"/>
    <property type="evidence" value="ECO:0007669"/>
    <property type="project" value="UniProtKB-UniRule"/>
</dbReference>
<dbReference type="PANTHER" id="PTHR11715">
    <property type="entry name" value="GLYCINE CLEAVAGE SYSTEM H PROTEIN"/>
    <property type="match status" value="1"/>
</dbReference>
<evidence type="ECO:0000256" key="5">
    <source>
        <dbReference type="RuleBase" id="RU364055"/>
    </source>
</evidence>
<keyword evidence="3 5" id="KW-0809">Transit peptide</keyword>
<sequence>MAASVMYRVLPVARAAARASVAPAFRSQVQASWRAGARRGFGSSSSLLVKKYTEDHEWIELDDGGKIGTIGITTYAAQQLGDVVFVELPEVGTELKKGDSMGAVESVKSASDINVPVGGTITEANNALEEKPGNINKSPEDSAWMAKIEVADASELENLMDAEAYKAFTDEGE</sequence>
<dbReference type="GO" id="GO:0006730">
    <property type="term" value="P:one-carbon metabolic process"/>
    <property type="evidence" value="ECO:0007669"/>
    <property type="project" value="EnsemblFungi"/>
</dbReference>